<dbReference type="STRING" id="154538.A0A1M2VK59"/>
<keyword evidence="4" id="KW-1185">Reference proteome</keyword>
<evidence type="ECO:0000313" key="3">
    <source>
        <dbReference type="EMBL" id="OJT07932.1"/>
    </source>
</evidence>
<evidence type="ECO:0000256" key="2">
    <source>
        <dbReference type="SAM" id="Phobius"/>
    </source>
</evidence>
<keyword evidence="2" id="KW-1133">Transmembrane helix</keyword>
<evidence type="ECO:0000313" key="4">
    <source>
        <dbReference type="Proteomes" id="UP000184267"/>
    </source>
</evidence>
<dbReference type="AlphaFoldDB" id="A0A1M2VK59"/>
<sequence length="540" mass="60517">MSAAYPGQEDDTASDSSFEDGQHSQSVPLLPFQTWSPSAFKEKFMHSSPQLPHWSARFPLPPVVRRRWVLLSLLGLAAIGCIPILLSGSLGSRQEERIAQPGSFNPQPPQPEEALNPVGAQKWAEMPEDALPVHLRPDTYLEGLVATSNFRDSLRNDTGYITSFLSAGWTNDQITIGNLIYLSLISGRIPIVPPFTSYIDGAASPLAFSDIFDVPRLVLALNAPVLEWHMVKDLERAQAEGVKDALGCWNIWEVDNVHSTGPRGSYSTVLLNLDISYTRAPAAVKLIPNYEHDSHSTFWSLAKLTFPEGRADALSRPHESPTRKSEGGKVALPPDEQLACFDYLYYVCALDPFEFERDYSPMWREVMVHARWTSDLEELARGYLRRLFRLPDGATIPPYIAIHARRGDFVGWCGDVPRDECFAPLGAFARRVREVQEEVRLRHGIYVTHVIMTGDEKDAGWWSAVEERGWLRIDHAGEHTAERFGNWYPVVLDAVVQSMAAGFVGTDRSTFSHMARRRVTDWNNGAVRLVKWGTPNADAH</sequence>
<gene>
    <name evidence="3" type="ORF">TRAPUB_1143</name>
</gene>
<comment type="caution">
    <text evidence="3">The sequence shown here is derived from an EMBL/GenBank/DDBJ whole genome shotgun (WGS) entry which is preliminary data.</text>
</comment>
<accession>A0A1M2VK59</accession>
<feature type="transmembrane region" description="Helical" evidence="2">
    <location>
        <begin position="68"/>
        <end position="86"/>
    </location>
</feature>
<dbReference type="Proteomes" id="UP000184267">
    <property type="component" value="Unassembled WGS sequence"/>
</dbReference>
<dbReference type="CDD" id="cd11296">
    <property type="entry name" value="O-FucT_like"/>
    <property type="match status" value="1"/>
</dbReference>
<proteinExistence type="predicted"/>
<dbReference type="OMA" id="DYSPMWR"/>
<evidence type="ECO:0000256" key="1">
    <source>
        <dbReference type="SAM" id="MobiDB-lite"/>
    </source>
</evidence>
<keyword evidence="2" id="KW-0472">Membrane</keyword>
<dbReference type="Gene3D" id="3.40.50.11350">
    <property type="match status" value="1"/>
</dbReference>
<feature type="region of interest" description="Disordered" evidence="1">
    <location>
        <begin position="1"/>
        <end position="24"/>
    </location>
</feature>
<keyword evidence="2" id="KW-0812">Transmembrane</keyword>
<organism evidence="3 4">
    <name type="scientific">Trametes pubescens</name>
    <name type="common">White-rot fungus</name>
    <dbReference type="NCBI Taxonomy" id="154538"/>
    <lineage>
        <taxon>Eukaryota</taxon>
        <taxon>Fungi</taxon>
        <taxon>Dikarya</taxon>
        <taxon>Basidiomycota</taxon>
        <taxon>Agaricomycotina</taxon>
        <taxon>Agaricomycetes</taxon>
        <taxon>Polyporales</taxon>
        <taxon>Polyporaceae</taxon>
        <taxon>Trametes</taxon>
    </lineage>
</organism>
<protein>
    <submittedName>
        <fullName evidence="3">Uncharacterized protein</fullName>
    </submittedName>
</protein>
<dbReference type="OrthoDB" id="423313at2759"/>
<dbReference type="EMBL" id="MNAD01001097">
    <property type="protein sequence ID" value="OJT07932.1"/>
    <property type="molecule type" value="Genomic_DNA"/>
</dbReference>
<reference evidence="3 4" key="1">
    <citation type="submission" date="2016-10" db="EMBL/GenBank/DDBJ databases">
        <title>Genome sequence of the basidiomycete white-rot fungus Trametes pubescens.</title>
        <authorList>
            <person name="Makela M.R."/>
            <person name="Granchi Z."/>
            <person name="Peng M."/>
            <person name="De Vries R.P."/>
            <person name="Grigoriev I."/>
            <person name="Riley R."/>
            <person name="Hilden K."/>
        </authorList>
    </citation>
    <scope>NUCLEOTIDE SEQUENCE [LARGE SCALE GENOMIC DNA]</scope>
    <source>
        <strain evidence="3 4">FBCC735</strain>
    </source>
</reference>
<name>A0A1M2VK59_TRAPU</name>